<evidence type="ECO:0000313" key="1">
    <source>
        <dbReference type="EMBL" id="MPM31832.1"/>
    </source>
</evidence>
<organism evidence="1">
    <name type="scientific">bioreactor metagenome</name>
    <dbReference type="NCBI Taxonomy" id="1076179"/>
    <lineage>
        <taxon>unclassified sequences</taxon>
        <taxon>metagenomes</taxon>
        <taxon>ecological metagenomes</taxon>
    </lineage>
</organism>
<accession>A0A644YTD7</accession>
<comment type="caution">
    <text evidence="1">The sequence shown here is derived from an EMBL/GenBank/DDBJ whole genome shotgun (WGS) entry which is preliminary data.</text>
</comment>
<name>A0A644YTD7_9ZZZZ</name>
<dbReference type="PANTHER" id="PTHR33295:SF18">
    <property type="entry name" value="AAA+ ATPASE DOMAIN-CONTAINING PROTEIN"/>
    <property type="match status" value="1"/>
</dbReference>
<gene>
    <name evidence="1" type="ORF">SDC9_78389</name>
</gene>
<dbReference type="PANTHER" id="PTHR33295">
    <property type="entry name" value="ATPASE"/>
    <property type="match status" value="1"/>
</dbReference>
<sequence>MENIIFNELVSRNYCVDVGVVELTETAEDGKRHQKHYEIDFVVNKGSTRYYIQSALIMDTESKTKQELRSLLGVNDSFKKIVITKTHAKPWTDETGILHIGLYQFLLDKDVIMS</sequence>
<reference evidence="1" key="1">
    <citation type="submission" date="2019-08" db="EMBL/GenBank/DDBJ databases">
        <authorList>
            <person name="Kucharzyk K."/>
            <person name="Murdoch R.W."/>
            <person name="Higgins S."/>
            <person name="Loffler F."/>
        </authorList>
    </citation>
    <scope>NUCLEOTIDE SEQUENCE</scope>
</reference>
<evidence type="ECO:0008006" key="2">
    <source>
        <dbReference type="Google" id="ProtNLM"/>
    </source>
</evidence>
<protein>
    <recommendedName>
        <fullName evidence="2">DUF4143 domain-containing protein</fullName>
    </recommendedName>
</protein>
<dbReference type="EMBL" id="VSSQ01006189">
    <property type="protein sequence ID" value="MPM31832.1"/>
    <property type="molecule type" value="Genomic_DNA"/>
</dbReference>
<proteinExistence type="predicted"/>
<dbReference type="AlphaFoldDB" id="A0A644YTD7"/>